<gene>
    <name evidence="2" type="ORF">C8J24_1736</name>
</gene>
<dbReference type="Proteomes" id="UP000240996">
    <property type="component" value="Unassembled WGS sequence"/>
</dbReference>
<evidence type="ECO:0000313" key="2">
    <source>
        <dbReference type="EMBL" id="PTM45512.1"/>
    </source>
</evidence>
<name>A0A2T4YPS5_9SPHN</name>
<evidence type="ECO:0000313" key="3">
    <source>
        <dbReference type="Proteomes" id="UP000240996"/>
    </source>
</evidence>
<keyword evidence="3" id="KW-1185">Reference proteome</keyword>
<proteinExistence type="predicted"/>
<sequence length="158" mass="16910">MSDPAKPPTRARLIYTALCVLDQTIDDCCPHPVKPNPGLRLALALLHFWGEGDRSPFDQFWRVVTAAPNAITRTPDTRATYARTYLSAICRQVGMPLSVDMLIGLRKARGLPTYERPPAACLCPVMAEAPQDDGGDPIKAAGRSPGRDAAVGKGGQGA</sequence>
<organism evidence="2 3">
    <name type="scientific">Sphingomonas aerolata</name>
    <dbReference type="NCBI Taxonomy" id="185951"/>
    <lineage>
        <taxon>Bacteria</taxon>
        <taxon>Pseudomonadati</taxon>
        <taxon>Pseudomonadota</taxon>
        <taxon>Alphaproteobacteria</taxon>
        <taxon>Sphingomonadales</taxon>
        <taxon>Sphingomonadaceae</taxon>
        <taxon>Sphingomonas</taxon>
    </lineage>
</organism>
<feature type="region of interest" description="Disordered" evidence="1">
    <location>
        <begin position="132"/>
        <end position="158"/>
    </location>
</feature>
<evidence type="ECO:0000256" key="1">
    <source>
        <dbReference type="SAM" id="MobiDB-lite"/>
    </source>
</evidence>
<protein>
    <submittedName>
        <fullName evidence="2">Uncharacterized protein</fullName>
    </submittedName>
</protein>
<reference evidence="2 3" key="1">
    <citation type="submission" date="2018-04" db="EMBL/GenBank/DDBJ databases">
        <title>Genomic Encyclopedia of Type Strains, Phase III (KMG-III): the genomes of soil and plant-associated and newly described type strains.</title>
        <authorList>
            <person name="Whitman W."/>
        </authorList>
    </citation>
    <scope>NUCLEOTIDE SEQUENCE [LARGE SCALE GENOMIC DNA]</scope>
    <source>
        <strain evidence="2 3">NW12</strain>
    </source>
</reference>
<accession>A0A2T4YPS5</accession>
<comment type="caution">
    <text evidence="2">The sequence shown here is derived from an EMBL/GenBank/DDBJ whole genome shotgun (WGS) entry which is preliminary data.</text>
</comment>
<dbReference type="EMBL" id="PZZN01000002">
    <property type="protein sequence ID" value="PTM45512.1"/>
    <property type="molecule type" value="Genomic_DNA"/>
</dbReference>
<dbReference type="AlphaFoldDB" id="A0A2T4YPS5"/>
<dbReference type="RefSeq" id="WP_107931750.1">
    <property type="nucleotide sequence ID" value="NZ_PZZN01000002.1"/>
</dbReference>